<dbReference type="Proteomes" id="UP001378960">
    <property type="component" value="Unassembled WGS sequence"/>
</dbReference>
<proteinExistence type="predicted"/>
<organism evidence="2 3">
    <name type="scientific">Pichia kluyveri</name>
    <name type="common">Yeast</name>
    <dbReference type="NCBI Taxonomy" id="36015"/>
    <lineage>
        <taxon>Eukaryota</taxon>
        <taxon>Fungi</taxon>
        <taxon>Dikarya</taxon>
        <taxon>Ascomycota</taxon>
        <taxon>Saccharomycotina</taxon>
        <taxon>Pichiomycetes</taxon>
        <taxon>Pichiales</taxon>
        <taxon>Pichiaceae</taxon>
        <taxon>Pichia</taxon>
    </lineage>
</organism>
<protein>
    <submittedName>
        <fullName evidence="2">Uncharacterized protein</fullName>
    </submittedName>
</protein>
<evidence type="ECO:0000256" key="1">
    <source>
        <dbReference type="SAM" id="MobiDB-lite"/>
    </source>
</evidence>
<reference evidence="2 3" key="1">
    <citation type="journal article" date="2023" name="Elife">
        <title>Identification of key yeast species and microbe-microbe interactions impacting larval growth of Drosophila in the wild.</title>
        <authorList>
            <person name="Mure A."/>
            <person name="Sugiura Y."/>
            <person name="Maeda R."/>
            <person name="Honda K."/>
            <person name="Sakurai N."/>
            <person name="Takahashi Y."/>
            <person name="Watada M."/>
            <person name="Katoh T."/>
            <person name="Gotoh A."/>
            <person name="Gotoh Y."/>
            <person name="Taniguchi I."/>
            <person name="Nakamura K."/>
            <person name="Hayashi T."/>
            <person name="Katayama T."/>
            <person name="Uemura T."/>
            <person name="Hattori Y."/>
        </authorList>
    </citation>
    <scope>NUCLEOTIDE SEQUENCE [LARGE SCALE GENOMIC DNA]</scope>
    <source>
        <strain evidence="2 3">PK-24</strain>
    </source>
</reference>
<feature type="compositionally biased region" description="Basic residues" evidence="1">
    <location>
        <begin position="33"/>
        <end position="49"/>
    </location>
</feature>
<accession>A0AAV5QZZ3</accession>
<evidence type="ECO:0000313" key="2">
    <source>
        <dbReference type="EMBL" id="GMM44323.1"/>
    </source>
</evidence>
<dbReference type="AlphaFoldDB" id="A0AAV5QZZ3"/>
<gene>
    <name evidence="2" type="ORF">DAPK24_008980</name>
</gene>
<name>A0AAV5QZZ3_PICKL</name>
<keyword evidence="3" id="KW-1185">Reference proteome</keyword>
<sequence length="119" mass="13296">MAVAKQHSQLTAYNPKRPQKAIRTLSIPKKRVKSQSLIKHRRVSKRNKSIQRPVSFSINVPAPTAPPPPSLGEFMYGNNPQLIAHFPQLESPPPQTLKTTLPSILIYMAIGAALRLLQR</sequence>
<comment type="caution">
    <text evidence="2">The sequence shown here is derived from an EMBL/GenBank/DDBJ whole genome shotgun (WGS) entry which is preliminary data.</text>
</comment>
<dbReference type="EMBL" id="BTGB01000001">
    <property type="protein sequence ID" value="GMM44323.1"/>
    <property type="molecule type" value="Genomic_DNA"/>
</dbReference>
<feature type="region of interest" description="Disordered" evidence="1">
    <location>
        <begin position="33"/>
        <end position="62"/>
    </location>
</feature>
<evidence type="ECO:0000313" key="3">
    <source>
        <dbReference type="Proteomes" id="UP001378960"/>
    </source>
</evidence>